<protein>
    <recommendedName>
        <fullName evidence="4">adenosine deaminase</fullName>
        <ecNumber evidence="4">3.5.4.4</ecNumber>
    </recommendedName>
</protein>
<keyword evidence="8" id="KW-0378">Hydrolase</keyword>
<dbReference type="PANTHER" id="PTHR11409">
    <property type="entry name" value="ADENOSINE DEAMINASE"/>
    <property type="match status" value="1"/>
</dbReference>
<proteinExistence type="inferred from homology"/>
<gene>
    <name evidence="13" type="ORF">CYY_002079</name>
</gene>
<keyword evidence="6" id="KW-0479">Metal-binding</keyword>
<dbReference type="Proteomes" id="UP000695562">
    <property type="component" value="Unassembled WGS sequence"/>
</dbReference>
<keyword evidence="7 10" id="KW-0732">Signal</keyword>
<dbReference type="OrthoDB" id="7202371at2759"/>
<dbReference type="InterPro" id="IPR006331">
    <property type="entry name" value="ADGF"/>
</dbReference>
<evidence type="ECO:0000256" key="3">
    <source>
        <dbReference type="ARBA" id="ARBA00006083"/>
    </source>
</evidence>
<dbReference type="GO" id="GO:0005615">
    <property type="term" value="C:extracellular space"/>
    <property type="evidence" value="ECO:0007669"/>
    <property type="project" value="InterPro"/>
</dbReference>
<keyword evidence="14" id="KW-1185">Reference proteome</keyword>
<evidence type="ECO:0000256" key="8">
    <source>
        <dbReference type="ARBA" id="ARBA00022801"/>
    </source>
</evidence>
<dbReference type="GO" id="GO:0006154">
    <property type="term" value="P:adenosine catabolic process"/>
    <property type="evidence" value="ECO:0007669"/>
    <property type="project" value="InterPro"/>
</dbReference>
<comment type="catalytic activity">
    <reaction evidence="9">
        <text>adenosine + H2O + H(+) = inosine + NH4(+)</text>
        <dbReference type="Rhea" id="RHEA:24408"/>
        <dbReference type="ChEBI" id="CHEBI:15377"/>
        <dbReference type="ChEBI" id="CHEBI:15378"/>
        <dbReference type="ChEBI" id="CHEBI:16335"/>
        <dbReference type="ChEBI" id="CHEBI:17596"/>
        <dbReference type="ChEBI" id="CHEBI:28938"/>
        <dbReference type="EC" id="3.5.4.4"/>
    </reaction>
</comment>
<dbReference type="FunFam" id="3.20.20.140:FF:000017">
    <property type="entry name" value="Adenosine deaminase 2"/>
    <property type="match status" value="1"/>
</dbReference>
<dbReference type="GO" id="GO:0046103">
    <property type="term" value="P:inosine biosynthetic process"/>
    <property type="evidence" value="ECO:0007669"/>
    <property type="project" value="TreeGrafter"/>
</dbReference>
<dbReference type="GO" id="GO:0046872">
    <property type="term" value="F:metal ion binding"/>
    <property type="evidence" value="ECO:0007669"/>
    <property type="project" value="UniProtKB-KW"/>
</dbReference>
<keyword evidence="5" id="KW-0964">Secreted</keyword>
<dbReference type="SUPFAM" id="SSF51556">
    <property type="entry name" value="Metallo-dependent hydrolases"/>
    <property type="match status" value="1"/>
</dbReference>
<evidence type="ECO:0000256" key="10">
    <source>
        <dbReference type="SAM" id="SignalP"/>
    </source>
</evidence>
<comment type="similarity">
    <text evidence="3">Belongs to the metallo-dependent hydrolases superfamily. Adenosine and AMP deaminases family. ADGF subfamily.</text>
</comment>
<organism evidence="13 14">
    <name type="scientific">Polysphondylium violaceum</name>
    <dbReference type="NCBI Taxonomy" id="133409"/>
    <lineage>
        <taxon>Eukaryota</taxon>
        <taxon>Amoebozoa</taxon>
        <taxon>Evosea</taxon>
        <taxon>Eumycetozoa</taxon>
        <taxon>Dictyostelia</taxon>
        <taxon>Dictyosteliales</taxon>
        <taxon>Dictyosteliaceae</taxon>
        <taxon>Polysphondylium</taxon>
    </lineage>
</organism>
<comment type="subcellular location">
    <subcellularLocation>
        <location evidence="2">Secreted</location>
    </subcellularLocation>
</comment>
<evidence type="ECO:0000259" key="11">
    <source>
        <dbReference type="Pfam" id="PF00962"/>
    </source>
</evidence>
<accession>A0A8J4PXB3</accession>
<evidence type="ECO:0000259" key="12">
    <source>
        <dbReference type="Pfam" id="PF08451"/>
    </source>
</evidence>
<dbReference type="InterPro" id="IPR001365">
    <property type="entry name" value="A_deaminase_dom"/>
</dbReference>
<evidence type="ECO:0000256" key="4">
    <source>
        <dbReference type="ARBA" id="ARBA00012784"/>
    </source>
</evidence>
<evidence type="ECO:0000256" key="6">
    <source>
        <dbReference type="ARBA" id="ARBA00022723"/>
    </source>
</evidence>
<comment type="caution">
    <text evidence="13">The sequence shown here is derived from an EMBL/GenBank/DDBJ whole genome shotgun (WGS) entry which is preliminary data.</text>
</comment>
<sequence length="516" mass="58854">MYKYRNFTSILVVLILSIVSLTLAVQVHEDSGSNSNSGSSQPTPFVEAYLSQRSKLVSTENALKVGSKVVFTPKENQANEIFSNILLSEELKYSNQDPSSFNFLQMPKGSGLHIHQDSSASYDYLIDIGSYLPNAYIYLNDSSSLNGTFYFFNSTPSDNSGWYLLSSIRENSHNVKELDAQLLKTLTLIDQDFGDYVDLWRKFDGIFARINGLVSYVPIALGYMNHLFNQMIDDNVQHIELRKCFGDFYDINGNSFNDTWFVQEVETLTAKVRIERDMPQFNVKLIGCDGRHNDQSVVLDHMRYALQLVNQFPKTYVGYDLVGPEDEGYPLIHFIDQFATIEQESKSMPLPLQYYFHAGETLLYNNTNLYDAILLKSKRIGHGIQLAQHPELESIIIQNQIGIEVCPISNQLLEYVADMRAHPALILFNRGVPITISPDDPAIFNVIGLSYDFYEVTYAWGLDLKQLKQLALNSINVSSFYDENEKLLSLKYFLLSWDNFIDYIIKNYNNSSSSNN</sequence>
<dbReference type="InterPro" id="IPR013659">
    <property type="entry name" value="A_deaminase_N"/>
</dbReference>
<reference evidence="13" key="1">
    <citation type="submission" date="2020-01" db="EMBL/GenBank/DDBJ databases">
        <title>Development of genomics and gene disruption for Polysphondylium violaceum indicates a role for the polyketide synthase stlB in stalk morphogenesis.</title>
        <authorList>
            <person name="Narita B."/>
            <person name="Kawabe Y."/>
            <person name="Kin K."/>
            <person name="Saito T."/>
            <person name="Gibbs R."/>
            <person name="Kuspa A."/>
            <person name="Muzny D."/>
            <person name="Queller D."/>
            <person name="Richards S."/>
            <person name="Strassman J."/>
            <person name="Sucgang R."/>
            <person name="Worley K."/>
            <person name="Schaap P."/>
        </authorList>
    </citation>
    <scope>NUCLEOTIDE SEQUENCE</scope>
    <source>
        <strain evidence="13">QSvi11</strain>
    </source>
</reference>
<dbReference type="GO" id="GO:0004000">
    <property type="term" value="F:adenosine deaminase activity"/>
    <property type="evidence" value="ECO:0007669"/>
    <property type="project" value="InterPro"/>
</dbReference>
<dbReference type="NCBIfam" id="TIGR01431">
    <property type="entry name" value="adm_rel"/>
    <property type="match status" value="1"/>
</dbReference>
<evidence type="ECO:0000313" key="13">
    <source>
        <dbReference type="EMBL" id="KAF2076593.1"/>
    </source>
</evidence>
<dbReference type="Gene3D" id="3.20.20.140">
    <property type="entry name" value="Metal-dependent hydrolases"/>
    <property type="match status" value="1"/>
</dbReference>
<name>A0A8J4PXB3_9MYCE</name>
<evidence type="ECO:0000256" key="2">
    <source>
        <dbReference type="ARBA" id="ARBA00004613"/>
    </source>
</evidence>
<evidence type="ECO:0000256" key="5">
    <source>
        <dbReference type="ARBA" id="ARBA00022525"/>
    </source>
</evidence>
<dbReference type="InterPro" id="IPR032466">
    <property type="entry name" value="Metal_Hydrolase"/>
</dbReference>
<feature type="signal peptide" evidence="10">
    <location>
        <begin position="1"/>
        <end position="24"/>
    </location>
</feature>
<dbReference type="Pfam" id="PF08451">
    <property type="entry name" value="A_deaminase_N"/>
    <property type="match status" value="1"/>
</dbReference>
<dbReference type="PANTHER" id="PTHR11409:SF39">
    <property type="entry name" value="ADENOSINE DEAMINASE 2"/>
    <property type="match status" value="1"/>
</dbReference>
<evidence type="ECO:0000256" key="7">
    <source>
        <dbReference type="ARBA" id="ARBA00022729"/>
    </source>
</evidence>
<comment type="cofactor">
    <cofactor evidence="1">
        <name>Zn(2+)</name>
        <dbReference type="ChEBI" id="CHEBI:29105"/>
    </cofactor>
</comment>
<dbReference type="EMBL" id="AJWJ01000055">
    <property type="protein sequence ID" value="KAF2076593.1"/>
    <property type="molecule type" value="Genomic_DNA"/>
</dbReference>
<dbReference type="EC" id="3.5.4.4" evidence="4"/>
<dbReference type="InterPro" id="IPR006330">
    <property type="entry name" value="Ado/ade_deaminase"/>
</dbReference>
<feature type="chain" id="PRO_5035290203" description="adenosine deaminase" evidence="10">
    <location>
        <begin position="25"/>
        <end position="516"/>
    </location>
</feature>
<evidence type="ECO:0000256" key="1">
    <source>
        <dbReference type="ARBA" id="ARBA00001947"/>
    </source>
</evidence>
<dbReference type="AlphaFoldDB" id="A0A8J4PXB3"/>
<evidence type="ECO:0000313" key="14">
    <source>
        <dbReference type="Proteomes" id="UP000695562"/>
    </source>
</evidence>
<evidence type="ECO:0000256" key="9">
    <source>
        <dbReference type="ARBA" id="ARBA00047764"/>
    </source>
</evidence>
<dbReference type="Pfam" id="PF00962">
    <property type="entry name" value="A_deaminase"/>
    <property type="match status" value="1"/>
</dbReference>
<feature type="domain" description="Adenosine deaminase" evidence="11">
    <location>
        <begin position="275"/>
        <end position="486"/>
    </location>
</feature>
<feature type="domain" description="Adenosine/AMP deaminase N-terminal" evidence="12">
    <location>
        <begin position="43"/>
        <end position="104"/>
    </location>
</feature>